<accession>A0ACB8E5S9</accession>
<reference evidence="1" key="1">
    <citation type="submission" date="2021-08" db="EMBL/GenBank/DDBJ databases">
        <title>The first chromosome-level gecko genome reveals the dynamic sex chromosomes of Neotropical dwarf geckos (Sphaerodactylidae: Sphaerodactylus).</title>
        <authorList>
            <person name="Pinto B.J."/>
            <person name="Keating S.E."/>
            <person name="Gamble T."/>
        </authorList>
    </citation>
    <scope>NUCLEOTIDE SEQUENCE</scope>
    <source>
        <strain evidence="1">TG3544</strain>
    </source>
</reference>
<gene>
    <name evidence="1" type="primary">THSD4_2</name>
    <name evidence="1" type="ORF">K3G42_005067</name>
</gene>
<evidence type="ECO:0000313" key="2">
    <source>
        <dbReference type="Proteomes" id="UP000827872"/>
    </source>
</evidence>
<organism evidence="1 2">
    <name type="scientific">Sphaerodactylus townsendi</name>
    <dbReference type="NCBI Taxonomy" id="933632"/>
    <lineage>
        <taxon>Eukaryota</taxon>
        <taxon>Metazoa</taxon>
        <taxon>Chordata</taxon>
        <taxon>Craniata</taxon>
        <taxon>Vertebrata</taxon>
        <taxon>Euteleostomi</taxon>
        <taxon>Lepidosauria</taxon>
        <taxon>Squamata</taxon>
        <taxon>Bifurcata</taxon>
        <taxon>Gekkota</taxon>
        <taxon>Sphaerodactylidae</taxon>
        <taxon>Sphaerodactylus</taxon>
    </lineage>
</organism>
<protein>
    <submittedName>
        <fullName evidence="1">Thrombospondin type-1 domain-containing protein 4</fullName>
    </submittedName>
</protein>
<evidence type="ECO:0000313" key="1">
    <source>
        <dbReference type="EMBL" id="KAH7987436.1"/>
    </source>
</evidence>
<comment type="caution">
    <text evidence="1">The sequence shown here is derived from an EMBL/GenBank/DDBJ whole genome shotgun (WGS) entry which is preliminary data.</text>
</comment>
<name>A0ACB8E5S9_9SAUR</name>
<dbReference type="Proteomes" id="UP000827872">
    <property type="component" value="Linkage Group LG17"/>
</dbReference>
<proteinExistence type="predicted"/>
<sequence>MTPSAKCESQLKPEEKETCNTQDCVPEIDENCKDKYYNCNVVVQARLCVYTYYKTACCVSCLRVANRQSGFLGRR</sequence>
<keyword evidence="2" id="KW-1185">Reference proteome</keyword>
<dbReference type="EMBL" id="CM037630">
    <property type="protein sequence ID" value="KAH7987436.1"/>
    <property type="molecule type" value="Genomic_DNA"/>
</dbReference>